<keyword evidence="2" id="KW-0285">Flavoprotein</keyword>
<dbReference type="InterPro" id="IPR012349">
    <property type="entry name" value="Split_barrel_FMN-bd"/>
</dbReference>
<evidence type="ECO:0000259" key="4">
    <source>
        <dbReference type="Pfam" id="PF01613"/>
    </source>
</evidence>
<dbReference type="Gene3D" id="2.30.110.10">
    <property type="entry name" value="Electron Transport, Fmn-binding Protein, Chain A"/>
    <property type="match status" value="1"/>
</dbReference>
<comment type="caution">
    <text evidence="5">The sequence shown here is derived from an EMBL/GenBank/DDBJ whole genome shotgun (WGS) entry which is preliminary data.</text>
</comment>
<feature type="domain" description="Flavin reductase like" evidence="4">
    <location>
        <begin position="23"/>
        <end position="191"/>
    </location>
</feature>
<dbReference type="STRING" id="1348253.LK09_05860"/>
<evidence type="ECO:0000313" key="6">
    <source>
        <dbReference type="Proteomes" id="UP000031030"/>
    </source>
</evidence>
<keyword evidence="6" id="KW-1185">Reference proteome</keyword>
<proteinExistence type="inferred from homology"/>
<dbReference type="EMBL" id="JTDK01000006">
    <property type="protein sequence ID" value="KHK98995.1"/>
    <property type="molecule type" value="Genomic_DNA"/>
</dbReference>
<dbReference type="InterPro" id="IPR052174">
    <property type="entry name" value="Flavoredoxin"/>
</dbReference>
<dbReference type="GO" id="GO:0010181">
    <property type="term" value="F:FMN binding"/>
    <property type="evidence" value="ECO:0007669"/>
    <property type="project" value="InterPro"/>
</dbReference>
<reference evidence="5 6" key="1">
    <citation type="submission" date="2014-11" db="EMBL/GenBank/DDBJ databases">
        <title>Genome sequence of Microbacterium mangrovi MUSC 115(T).</title>
        <authorList>
            <person name="Lee L.-H."/>
        </authorList>
    </citation>
    <scope>NUCLEOTIDE SEQUENCE [LARGE SCALE GENOMIC DNA]</scope>
    <source>
        <strain evidence="5 6">MUSC 115</strain>
    </source>
</reference>
<name>A0A0B2A7C5_9MICO</name>
<dbReference type="AlphaFoldDB" id="A0A0B2A7C5"/>
<comment type="similarity">
    <text evidence="3">Belongs to the flavoredoxin family.</text>
</comment>
<dbReference type="PANTHER" id="PTHR43567">
    <property type="entry name" value="FLAVOREDOXIN-RELATED-RELATED"/>
    <property type="match status" value="1"/>
</dbReference>
<gene>
    <name evidence="5" type="ORF">LK09_05860</name>
</gene>
<comment type="cofactor">
    <cofactor evidence="1">
        <name>FMN</name>
        <dbReference type="ChEBI" id="CHEBI:58210"/>
    </cofactor>
</comment>
<dbReference type="Pfam" id="PF01613">
    <property type="entry name" value="Flavin_Reduct"/>
    <property type="match status" value="1"/>
</dbReference>
<evidence type="ECO:0000313" key="5">
    <source>
        <dbReference type="EMBL" id="KHK98995.1"/>
    </source>
</evidence>
<organism evidence="5 6">
    <name type="scientific">Microbacterium mangrovi</name>
    <dbReference type="NCBI Taxonomy" id="1348253"/>
    <lineage>
        <taxon>Bacteria</taxon>
        <taxon>Bacillati</taxon>
        <taxon>Actinomycetota</taxon>
        <taxon>Actinomycetes</taxon>
        <taxon>Micrococcales</taxon>
        <taxon>Microbacteriaceae</taxon>
        <taxon>Microbacterium</taxon>
    </lineage>
</organism>
<accession>A0A0B2A7C5</accession>
<evidence type="ECO:0000256" key="3">
    <source>
        <dbReference type="ARBA" id="ARBA00038054"/>
    </source>
</evidence>
<sequence length="213" mass="23510">MPEPDDHVVIEPETLYIGTPAFLIVTADVDGRPNVAPASSYWALGRMLVLGIETEGKTADNLLAGSDLTVSVPSPDLWPVIVRLATLTGRNPVPAAKAHRYRFEPDKFPVVGITPQPSDLVVPPRVRECRLQFEARTRRLTPAVDGGYLMVEAEVVRVHAASSIVREDRHGELQVDPARWHPLVYAFRHFFDRGDEVGWLASSRTAPHAPVVD</sequence>
<evidence type="ECO:0000256" key="2">
    <source>
        <dbReference type="ARBA" id="ARBA00022630"/>
    </source>
</evidence>
<dbReference type="SUPFAM" id="SSF50475">
    <property type="entry name" value="FMN-binding split barrel"/>
    <property type="match status" value="1"/>
</dbReference>
<evidence type="ECO:0000256" key="1">
    <source>
        <dbReference type="ARBA" id="ARBA00001917"/>
    </source>
</evidence>
<dbReference type="InterPro" id="IPR002563">
    <property type="entry name" value="Flavin_Rdtase-like_dom"/>
</dbReference>
<protein>
    <recommendedName>
        <fullName evidence="4">Flavin reductase like domain-containing protein</fullName>
    </recommendedName>
</protein>
<dbReference type="PANTHER" id="PTHR43567:SF1">
    <property type="entry name" value="FLAVOREDOXIN"/>
    <property type="match status" value="1"/>
</dbReference>
<dbReference type="GO" id="GO:0016646">
    <property type="term" value="F:oxidoreductase activity, acting on the CH-NH group of donors, NAD or NADP as acceptor"/>
    <property type="evidence" value="ECO:0007669"/>
    <property type="project" value="UniProtKB-ARBA"/>
</dbReference>
<dbReference type="Proteomes" id="UP000031030">
    <property type="component" value="Unassembled WGS sequence"/>
</dbReference>